<keyword evidence="1" id="KW-0067">ATP-binding</keyword>
<evidence type="ECO:0000313" key="2">
    <source>
        <dbReference type="Proteomes" id="UP000264062"/>
    </source>
</evidence>
<dbReference type="GO" id="GO:0005524">
    <property type="term" value="F:ATP binding"/>
    <property type="evidence" value="ECO:0007669"/>
    <property type="project" value="UniProtKB-KW"/>
</dbReference>
<protein>
    <submittedName>
        <fullName evidence="1">ABC transporter ATP-binding protein</fullName>
    </submittedName>
</protein>
<evidence type="ECO:0000313" key="1">
    <source>
        <dbReference type="EMBL" id="HAV92500.1"/>
    </source>
</evidence>
<gene>
    <name evidence="1" type="ORF">DCW38_04890</name>
</gene>
<comment type="caution">
    <text evidence="1">The sequence shown here is derived from an EMBL/GenBank/DDBJ whole genome shotgun (WGS) entry which is preliminary data.</text>
</comment>
<reference evidence="1 2" key="1">
    <citation type="journal article" date="2018" name="Nat. Biotechnol.">
        <title>A standardized bacterial taxonomy based on genome phylogeny substantially revises the tree of life.</title>
        <authorList>
            <person name="Parks D.H."/>
            <person name="Chuvochina M."/>
            <person name="Waite D.W."/>
            <person name="Rinke C."/>
            <person name="Skarshewski A."/>
            <person name="Chaumeil P.A."/>
            <person name="Hugenholtz P."/>
        </authorList>
    </citation>
    <scope>NUCLEOTIDE SEQUENCE [LARGE SCALE GENOMIC DNA]</scope>
    <source>
        <strain evidence="1">UBA9956</strain>
    </source>
</reference>
<dbReference type="InterPro" id="IPR027417">
    <property type="entry name" value="P-loop_NTPase"/>
</dbReference>
<keyword evidence="1" id="KW-0547">Nucleotide-binding</keyword>
<dbReference type="EMBL" id="DMZY01000143">
    <property type="protein sequence ID" value="HAV92500.1"/>
    <property type="molecule type" value="Genomic_DNA"/>
</dbReference>
<feature type="non-terminal residue" evidence="1">
    <location>
        <position position="50"/>
    </location>
</feature>
<sequence>MYFVGRIYGMKEADIEKEIEFYSKQMEFSDYMDSRTEEYSHGMKQRIVIA</sequence>
<dbReference type="Proteomes" id="UP000264062">
    <property type="component" value="Unassembled WGS sequence"/>
</dbReference>
<dbReference type="Gene3D" id="3.40.50.300">
    <property type="entry name" value="P-loop containing nucleotide triphosphate hydrolases"/>
    <property type="match status" value="1"/>
</dbReference>
<dbReference type="AlphaFoldDB" id="A0A350HAD4"/>
<accession>A0A350HAD4</accession>
<organism evidence="1 2">
    <name type="scientific">candidate division WOR-3 bacterium</name>
    <dbReference type="NCBI Taxonomy" id="2052148"/>
    <lineage>
        <taxon>Bacteria</taxon>
        <taxon>Bacteria division WOR-3</taxon>
    </lineage>
</organism>
<name>A0A350HAD4_UNCW3</name>
<proteinExistence type="predicted"/>